<dbReference type="EMBL" id="JAYMYS010000002">
    <property type="protein sequence ID" value="KAK7406838.1"/>
    <property type="molecule type" value="Genomic_DNA"/>
</dbReference>
<organism evidence="1 2">
    <name type="scientific">Psophocarpus tetragonolobus</name>
    <name type="common">Winged bean</name>
    <name type="synonym">Dolichos tetragonolobus</name>
    <dbReference type="NCBI Taxonomy" id="3891"/>
    <lineage>
        <taxon>Eukaryota</taxon>
        <taxon>Viridiplantae</taxon>
        <taxon>Streptophyta</taxon>
        <taxon>Embryophyta</taxon>
        <taxon>Tracheophyta</taxon>
        <taxon>Spermatophyta</taxon>
        <taxon>Magnoliopsida</taxon>
        <taxon>eudicotyledons</taxon>
        <taxon>Gunneridae</taxon>
        <taxon>Pentapetalae</taxon>
        <taxon>rosids</taxon>
        <taxon>fabids</taxon>
        <taxon>Fabales</taxon>
        <taxon>Fabaceae</taxon>
        <taxon>Papilionoideae</taxon>
        <taxon>50 kb inversion clade</taxon>
        <taxon>NPAAA clade</taxon>
        <taxon>indigoferoid/millettioid clade</taxon>
        <taxon>Phaseoleae</taxon>
        <taxon>Psophocarpus</taxon>
    </lineage>
</organism>
<dbReference type="AlphaFoldDB" id="A0AAN9XT09"/>
<evidence type="ECO:0000313" key="2">
    <source>
        <dbReference type="Proteomes" id="UP001386955"/>
    </source>
</evidence>
<dbReference type="SUPFAM" id="SSF56219">
    <property type="entry name" value="DNase I-like"/>
    <property type="match status" value="1"/>
</dbReference>
<accession>A0AAN9XT09</accession>
<gene>
    <name evidence="1" type="ORF">VNO78_08472</name>
</gene>
<evidence type="ECO:0000313" key="1">
    <source>
        <dbReference type="EMBL" id="KAK7406838.1"/>
    </source>
</evidence>
<proteinExistence type="predicted"/>
<comment type="caution">
    <text evidence="1">The sequence shown here is derived from an EMBL/GenBank/DDBJ whole genome shotgun (WGS) entry which is preliminary data.</text>
</comment>
<dbReference type="InterPro" id="IPR036691">
    <property type="entry name" value="Endo/exonu/phosph_ase_sf"/>
</dbReference>
<reference evidence="1 2" key="1">
    <citation type="submission" date="2024-01" db="EMBL/GenBank/DDBJ databases">
        <title>The genomes of 5 underutilized Papilionoideae crops provide insights into root nodulation and disease resistanc.</title>
        <authorList>
            <person name="Jiang F."/>
        </authorList>
    </citation>
    <scope>NUCLEOTIDE SEQUENCE [LARGE SCALE GENOMIC DNA]</scope>
    <source>
        <strain evidence="1">DUOXIRENSHENG_FW03</strain>
        <tissue evidence="1">Leaves</tissue>
    </source>
</reference>
<name>A0AAN9XT09_PSOTE</name>
<protein>
    <submittedName>
        <fullName evidence="1">Uncharacterized protein</fullName>
    </submittedName>
</protein>
<sequence>MSNQLRCVPWSRRLALIMLHRTGIGEEEDGSLYNTSRRPVRSDFDNIGFCEDVVGYSMARHMLLEELDQITIFGVEGWMVMGDFNAYLWLFEKSGGGMSNKASMARFNNFLLNGGLQDLGFKGPHLHGKEWR</sequence>
<dbReference type="Proteomes" id="UP001386955">
    <property type="component" value="Unassembled WGS sequence"/>
</dbReference>
<keyword evidence="2" id="KW-1185">Reference proteome</keyword>